<feature type="transmembrane region" description="Helical" evidence="1">
    <location>
        <begin position="30"/>
        <end position="50"/>
    </location>
</feature>
<comment type="caution">
    <text evidence="2">The sequence shown here is derived from an EMBL/GenBank/DDBJ whole genome shotgun (WGS) entry which is preliminary data.</text>
</comment>
<dbReference type="Proteomes" id="UP000180253">
    <property type="component" value="Unassembled WGS sequence"/>
</dbReference>
<dbReference type="RefSeq" id="WP_070993845.1">
    <property type="nucleotide sequence ID" value="NZ_CBCSHD010000006.1"/>
</dbReference>
<reference evidence="2 3" key="1">
    <citation type="submission" date="2016-10" db="EMBL/GenBank/DDBJ databases">
        <title>Pseudoalteromonas amylolytica sp. nov., isolated from the surface seawater.</title>
        <authorList>
            <person name="Wu Y.-H."/>
            <person name="Cheng H."/>
            <person name="Jin X.-B."/>
            <person name="Wang C.-S."/>
            <person name="Xu X.-W."/>
        </authorList>
    </citation>
    <scope>NUCLEOTIDE SEQUENCE [LARGE SCALE GENOMIC DNA]</scope>
    <source>
        <strain evidence="2 3">JCM 12483</strain>
    </source>
</reference>
<protein>
    <submittedName>
        <fullName evidence="2">Uncharacterized protein</fullName>
    </submittedName>
</protein>
<evidence type="ECO:0000313" key="3">
    <source>
        <dbReference type="Proteomes" id="UP000180253"/>
    </source>
</evidence>
<dbReference type="OrthoDB" id="6315971at2"/>
<evidence type="ECO:0000313" key="2">
    <source>
        <dbReference type="EMBL" id="OHU93691.1"/>
    </source>
</evidence>
<keyword evidence="3" id="KW-1185">Reference proteome</keyword>
<dbReference type="EMBL" id="MNAN01000037">
    <property type="protein sequence ID" value="OHU93691.1"/>
    <property type="molecule type" value="Genomic_DNA"/>
</dbReference>
<evidence type="ECO:0000256" key="1">
    <source>
        <dbReference type="SAM" id="Phobius"/>
    </source>
</evidence>
<name>A0A1S1N4Z5_9GAMM</name>
<accession>A0A1S1N4Z5</accession>
<keyword evidence="1" id="KW-0472">Membrane</keyword>
<sequence length="166" mass="19046">MTQPTIKHGDWAKIQETRAKKKQASAKNRANNVTIILALIAGFAVIAMLWSKLLDKTNESRIPVLKQEQKLRIARHFSKQFIMGNWHFYDAEFTSSDINILIKMPTKLAMSEQQVAQYIKGSICPSSNSRIWRDVNHYNLHINLFVGKPRNGTYTQCDNPNTHYTG</sequence>
<keyword evidence="1" id="KW-0812">Transmembrane</keyword>
<organism evidence="2 3">
    <name type="scientific">Pseudoalteromonas byunsanensis</name>
    <dbReference type="NCBI Taxonomy" id="327939"/>
    <lineage>
        <taxon>Bacteria</taxon>
        <taxon>Pseudomonadati</taxon>
        <taxon>Pseudomonadota</taxon>
        <taxon>Gammaproteobacteria</taxon>
        <taxon>Alteromonadales</taxon>
        <taxon>Pseudoalteromonadaceae</taxon>
        <taxon>Pseudoalteromonas</taxon>
    </lineage>
</organism>
<keyword evidence="1" id="KW-1133">Transmembrane helix</keyword>
<dbReference type="AlphaFoldDB" id="A0A1S1N4Z5"/>
<proteinExistence type="predicted"/>
<gene>
    <name evidence="2" type="ORF">BIW53_20360</name>
</gene>